<dbReference type="Proteomes" id="UP000182649">
    <property type="component" value="Unassembled WGS sequence"/>
</dbReference>
<dbReference type="AlphaFoldDB" id="A0A1I7H0Y2"/>
<gene>
    <name evidence="1" type="ORF">SAMN05216417_106172</name>
</gene>
<evidence type="ECO:0000313" key="2">
    <source>
        <dbReference type="Proteomes" id="UP000182649"/>
    </source>
</evidence>
<organism evidence="1 2">
    <name type="scientific">Nitrosospira multiformis</name>
    <dbReference type="NCBI Taxonomy" id="1231"/>
    <lineage>
        <taxon>Bacteria</taxon>
        <taxon>Pseudomonadati</taxon>
        <taxon>Pseudomonadota</taxon>
        <taxon>Betaproteobacteria</taxon>
        <taxon>Nitrosomonadales</taxon>
        <taxon>Nitrosomonadaceae</taxon>
        <taxon>Nitrosospira</taxon>
    </lineage>
</organism>
<proteinExistence type="predicted"/>
<dbReference type="EMBL" id="FPBZ01000006">
    <property type="protein sequence ID" value="SFU54349.1"/>
    <property type="molecule type" value="Genomic_DNA"/>
</dbReference>
<reference evidence="1 2" key="1">
    <citation type="submission" date="2016-10" db="EMBL/GenBank/DDBJ databases">
        <authorList>
            <person name="de Groot N.N."/>
        </authorList>
    </citation>
    <scope>NUCLEOTIDE SEQUENCE [LARGE SCALE GENOMIC DNA]</scope>
    <source>
        <strain evidence="1 2">Nl14</strain>
    </source>
</reference>
<evidence type="ECO:0000313" key="1">
    <source>
        <dbReference type="EMBL" id="SFU54349.1"/>
    </source>
</evidence>
<sequence>MVVVAVAAGEGLLPEGPVSRINAASGVKTASVRCAFPGTLFAHNGKSN</sequence>
<protein>
    <submittedName>
        <fullName evidence="1">Uncharacterized protein</fullName>
    </submittedName>
</protein>
<accession>A0A1I7H0Y2</accession>
<name>A0A1I7H0Y2_9PROT</name>